<keyword evidence="1" id="KW-0732">Signal</keyword>
<reference evidence="2" key="1">
    <citation type="submission" date="2019-12" db="EMBL/GenBank/DDBJ databases">
        <title>An insight into the sialome of adult female Ixodes ricinus ticks feeding for 6 days.</title>
        <authorList>
            <person name="Perner J."/>
            <person name="Ribeiro J.M.C."/>
        </authorList>
    </citation>
    <scope>NUCLEOTIDE SEQUENCE</scope>
    <source>
        <strain evidence="2">Semi-engorged</strain>
        <tissue evidence="2">Salivary glands</tissue>
    </source>
</reference>
<feature type="chain" id="PRO_5025597778" evidence="1">
    <location>
        <begin position="32"/>
        <end position="128"/>
    </location>
</feature>
<dbReference type="EMBL" id="GIFC01009950">
    <property type="protein sequence ID" value="MXU92033.1"/>
    <property type="molecule type" value="Transcribed_RNA"/>
</dbReference>
<organism evidence="2">
    <name type="scientific">Ixodes ricinus</name>
    <name type="common">Common tick</name>
    <name type="synonym">Acarus ricinus</name>
    <dbReference type="NCBI Taxonomy" id="34613"/>
    <lineage>
        <taxon>Eukaryota</taxon>
        <taxon>Metazoa</taxon>
        <taxon>Ecdysozoa</taxon>
        <taxon>Arthropoda</taxon>
        <taxon>Chelicerata</taxon>
        <taxon>Arachnida</taxon>
        <taxon>Acari</taxon>
        <taxon>Parasitiformes</taxon>
        <taxon>Ixodida</taxon>
        <taxon>Ixodoidea</taxon>
        <taxon>Ixodidae</taxon>
        <taxon>Ixodinae</taxon>
        <taxon>Ixodes</taxon>
    </lineage>
</organism>
<feature type="signal peptide" evidence="1">
    <location>
        <begin position="1"/>
        <end position="31"/>
    </location>
</feature>
<sequence length="128" mass="14329">MLGTSFSARPATNLALVMPLSCALWLASSTAWELASMPNTEWIPRAIVKPMVPVPQQMSRRVECWLQSSICRTASYMKPATALFTWKKDSGERRNLRSPISSWRCGCPCSSSKGACSWLHLVWGHAWK</sequence>
<evidence type="ECO:0000313" key="2">
    <source>
        <dbReference type="EMBL" id="MXU92033.1"/>
    </source>
</evidence>
<proteinExistence type="predicted"/>
<name>A0A6B0UQN4_IXORI</name>
<evidence type="ECO:0000256" key="1">
    <source>
        <dbReference type="SAM" id="SignalP"/>
    </source>
</evidence>
<protein>
    <submittedName>
        <fullName evidence="2">Putative secreted protein</fullName>
    </submittedName>
</protein>
<accession>A0A6B0UQN4</accession>
<dbReference type="AlphaFoldDB" id="A0A6B0UQN4"/>